<organism evidence="4 5">
    <name type="scientific">Candidatus Uhrbacteria bacterium RIFCSPHIGHO2_12_FULL_54_23</name>
    <dbReference type="NCBI Taxonomy" id="1802397"/>
    <lineage>
        <taxon>Bacteria</taxon>
        <taxon>Candidatus Uhriibacteriota</taxon>
    </lineage>
</organism>
<feature type="modified residue" description="N6-(pyridoxal phosphate)lysine" evidence="2">
    <location>
        <position position="220"/>
    </location>
</feature>
<protein>
    <recommendedName>
        <fullName evidence="6">Aminotransferase</fullName>
    </recommendedName>
</protein>
<evidence type="ECO:0000256" key="3">
    <source>
        <dbReference type="RuleBase" id="RU004508"/>
    </source>
</evidence>
<name>A0A1F7UIG5_9BACT</name>
<reference evidence="4 5" key="1">
    <citation type="journal article" date="2016" name="Nat. Commun.">
        <title>Thousands of microbial genomes shed light on interconnected biogeochemical processes in an aquifer system.</title>
        <authorList>
            <person name="Anantharaman K."/>
            <person name="Brown C.T."/>
            <person name="Hug L.A."/>
            <person name="Sharon I."/>
            <person name="Castelle C.J."/>
            <person name="Probst A.J."/>
            <person name="Thomas B.C."/>
            <person name="Singh A."/>
            <person name="Wilkins M.J."/>
            <person name="Karaoz U."/>
            <person name="Brodie E.L."/>
            <person name="Williams K.H."/>
            <person name="Hubbard S.S."/>
            <person name="Banfield J.F."/>
        </authorList>
    </citation>
    <scope>NUCLEOTIDE SEQUENCE [LARGE SCALE GENOMIC DNA]</scope>
</reference>
<dbReference type="GO" id="GO:0008483">
    <property type="term" value="F:transaminase activity"/>
    <property type="evidence" value="ECO:0007669"/>
    <property type="project" value="TreeGrafter"/>
</dbReference>
<dbReference type="Gene3D" id="3.90.1150.10">
    <property type="entry name" value="Aspartate Aminotransferase, domain 1"/>
    <property type="match status" value="1"/>
</dbReference>
<dbReference type="EMBL" id="MGEF01000040">
    <property type="protein sequence ID" value="OGL78059.1"/>
    <property type="molecule type" value="Genomic_DNA"/>
</dbReference>
<comment type="caution">
    <text evidence="4">The sequence shown here is derived from an EMBL/GenBank/DDBJ whole genome shotgun (WGS) entry which is preliminary data.</text>
</comment>
<evidence type="ECO:0000313" key="5">
    <source>
        <dbReference type="Proteomes" id="UP000176604"/>
    </source>
</evidence>
<dbReference type="STRING" id="1802397.A3J43_01200"/>
<feature type="active site" description="Proton acceptor" evidence="1">
    <location>
        <position position="220"/>
    </location>
</feature>
<evidence type="ECO:0008006" key="6">
    <source>
        <dbReference type="Google" id="ProtNLM"/>
    </source>
</evidence>
<keyword evidence="2 3" id="KW-0663">Pyridoxal phosphate</keyword>
<gene>
    <name evidence="4" type="ORF">A3J43_01200</name>
</gene>
<dbReference type="SUPFAM" id="SSF53383">
    <property type="entry name" value="PLP-dependent transferases"/>
    <property type="match status" value="1"/>
</dbReference>
<dbReference type="CDD" id="cd00616">
    <property type="entry name" value="AHBA_syn"/>
    <property type="match status" value="1"/>
</dbReference>
<dbReference type="Proteomes" id="UP000176604">
    <property type="component" value="Unassembled WGS sequence"/>
</dbReference>
<dbReference type="GO" id="GO:0030170">
    <property type="term" value="F:pyridoxal phosphate binding"/>
    <property type="evidence" value="ECO:0007669"/>
    <property type="project" value="TreeGrafter"/>
</dbReference>
<dbReference type="PIRSF" id="PIRSF000390">
    <property type="entry name" value="PLP_StrS"/>
    <property type="match status" value="1"/>
</dbReference>
<dbReference type="InterPro" id="IPR015424">
    <property type="entry name" value="PyrdxlP-dep_Trfase"/>
</dbReference>
<evidence type="ECO:0000256" key="2">
    <source>
        <dbReference type="PIRSR" id="PIRSR000390-2"/>
    </source>
</evidence>
<sequence>MQEKERSPQTDGSGESCRKNFERNFSNLFGEMFPGAPKPETIPFLARYFFEESKVNLQELLESPNIDTGKYTKEVEEMVKSIVGAKHAVTTDDCSTALKLSLRTAGVMQGDEVITTAYTYIATPNSIENAGAVPVFADIQRDTLNLDPQDIVKKITSKTKAIMPVHFAGMPCDMDEINAIAKGRNLAVIEDAAQAFGARYQRKSIGADSEIACFSFDSHKTVPGEGGGVAVTRREDYAQQLRLSRYYGIDESYGQDYYKKFAVETWGENGYLSELNGALIAGSLKHFKELLVWRVFVDQQYREHLKDSGLQFIRPDSSQTYSAHYVTPVVVDNADKFIQAMASRGVRAGLPAIRNDLAPRYGGERRRDLPVLNELEFQIAALPTHPGMGMEGLEKVIEAIKKGW</sequence>
<dbReference type="InterPro" id="IPR015422">
    <property type="entry name" value="PyrdxlP-dep_Trfase_small"/>
</dbReference>
<comment type="similarity">
    <text evidence="3">Belongs to the DegT/DnrJ/EryC1 family.</text>
</comment>
<dbReference type="AlphaFoldDB" id="A0A1F7UIG5"/>
<dbReference type="Gene3D" id="3.40.640.10">
    <property type="entry name" value="Type I PLP-dependent aspartate aminotransferase-like (Major domain)"/>
    <property type="match status" value="1"/>
</dbReference>
<proteinExistence type="inferred from homology"/>
<dbReference type="PANTHER" id="PTHR30244">
    <property type="entry name" value="TRANSAMINASE"/>
    <property type="match status" value="1"/>
</dbReference>
<dbReference type="InterPro" id="IPR015421">
    <property type="entry name" value="PyrdxlP-dep_Trfase_major"/>
</dbReference>
<dbReference type="Pfam" id="PF01041">
    <property type="entry name" value="DegT_DnrJ_EryC1"/>
    <property type="match status" value="1"/>
</dbReference>
<dbReference type="InterPro" id="IPR000653">
    <property type="entry name" value="DegT/StrS_aminotransferase"/>
</dbReference>
<dbReference type="GO" id="GO:0000271">
    <property type="term" value="P:polysaccharide biosynthetic process"/>
    <property type="evidence" value="ECO:0007669"/>
    <property type="project" value="TreeGrafter"/>
</dbReference>
<accession>A0A1F7UIG5</accession>
<evidence type="ECO:0000256" key="1">
    <source>
        <dbReference type="PIRSR" id="PIRSR000390-1"/>
    </source>
</evidence>
<dbReference type="PANTHER" id="PTHR30244:SF34">
    <property type="entry name" value="DTDP-4-AMINO-4,6-DIDEOXYGALACTOSE TRANSAMINASE"/>
    <property type="match status" value="1"/>
</dbReference>
<evidence type="ECO:0000313" key="4">
    <source>
        <dbReference type="EMBL" id="OGL78059.1"/>
    </source>
</evidence>